<feature type="compositionally biased region" description="Basic and acidic residues" evidence="1">
    <location>
        <begin position="72"/>
        <end position="81"/>
    </location>
</feature>
<keyword evidence="3" id="KW-1185">Reference proteome</keyword>
<dbReference type="Proteomes" id="UP000696485">
    <property type="component" value="Unassembled WGS sequence"/>
</dbReference>
<name>A0A9P5SJZ5_9FUNG</name>
<organism evidence="2 3">
    <name type="scientific">Podila minutissima</name>
    <dbReference type="NCBI Taxonomy" id="64525"/>
    <lineage>
        <taxon>Eukaryota</taxon>
        <taxon>Fungi</taxon>
        <taxon>Fungi incertae sedis</taxon>
        <taxon>Mucoromycota</taxon>
        <taxon>Mortierellomycotina</taxon>
        <taxon>Mortierellomycetes</taxon>
        <taxon>Mortierellales</taxon>
        <taxon>Mortierellaceae</taxon>
        <taxon>Podila</taxon>
    </lineage>
</organism>
<dbReference type="EMBL" id="JAAAUY010000461">
    <property type="protein sequence ID" value="KAF9329602.1"/>
    <property type="molecule type" value="Genomic_DNA"/>
</dbReference>
<accession>A0A9P5SJZ5</accession>
<sequence>MASTRVVPYILPRDISLKFGVARRVFYKERDTSVKELVNEFYSDTIMLDPARAFTFDFAVLPDGMLTFGGDDNDKSKRTKDGNSTGHGKGYTRLISVSPPHSVHMPVMRIFPEVVAIAGKERLISASEKSRKVAQLSSRGWLKTASDLQVDLQVDKEIDCSESDYDADDERSICGEYSFSPLGAAYDADDEDDQASGDDTDREGAELFDDYEDYSTVDEGYTSDATKN</sequence>
<evidence type="ECO:0000313" key="2">
    <source>
        <dbReference type="EMBL" id="KAF9329602.1"/>
    </source>
</evidence>
<feature type="region of interest" description="Disordered" evidence="1">
    <location>
        <begin position="71"/>
        <end position="93"/>
    </location>
</feature>
<proteinExistence type="predicted"/>
<feature type="region of interest" description="Disordered" evidence="1">
    <location>
        <begin position="182"/>
        <end position="228"/>
    </location>
</feature>
<reference evidence="2" key="1">
    <citation type="journal article" date="2020" name="Fungal Divers.">
        <title>Resolving the Mortierellaceae phylogeny through synthesis of multi-gene phylogenetics and phylogenomics.</title>
        <authorList>
            <person name="Vandepol N."/>
            <person name="Liber J."/>
            <person name="Desiro A."/>
            <person name="Na H."/>
            <person name="Kennedy M."/>
            <person name="Barry K."/>
            <person name="Grigoriev I.V."/>
            <person name="Miller A.N."/>
            <person name="O'Donnell K."/>
            <person name="Stajich J.E."/>
            <person name="Bonito G."/>
        </authorList>
    </citation>
    <scope>NUCLEOTIDE SEQUENCE</scope>
    <source>
        <strain evidence="2">NVP1</strain>
    </source>
</reference>
<dbReference type="AlphaFoldDB" id="A0A9P5SJZ5"/>
<protein>
    <submittedName>
        <fullName evidence="2">Uncharacterized protein</fullName>
    </submittedName>
</protein>
<evidence type="ECO:0000313" key="3">
    <source>
        <dbReference type="Proteomes" id="UP000696485"/>
    </source>
</evidence>
<comment type="caution">
    <text evidence="2">The sequence shown here is derived from an EMBL/GenBank/DDBJ whole genome shotgun (WGS) entry which is preliminary data.</text>
</comment>
<feature type="compositionally biased region" description="Acidic residues" evidence="1">
    <location>
        <begin position="187"/>
        <end position="216"/>
    </location>
</feature>
<evidence type="ECO:0000256" key="1">
    <source>
        <dbReference type="SAM" id="MobiDB-lite"/>
    </source>
</evidence>
<gene>
    <name evidence="2" type="ORF">BG006_007346</name>
</gene>